<name>A0A6J1J6K2_CUCMA</name>
<reference evidence="2" key="1">
    <citation type="submission" date="2025-08" db="UniProtKB">
        <authorList>
            <consortium name="RefSeq"/>
        </authorList>
    </citation>
    <scope>IDENTIFICATION</scope>
    <source>
        <tissue evidence="2">Young leaves</tissue>
    </source>
</reference>
<proteinExistence type="predicted"/>
<evidence type="ECO:0000313" key="1">
    <source>
        <dbReference type="Proteomes" id="UP000504608"/>
    </source>
</evidence>
<dbReference type="KEGG" id="cmax:111481687"/>
<evidence type="ECO:0000313" key="2">
    <source>
        <dbReference type="RefSeq" id="XP_022983018.1"/>
    </source>
</evidence>
<accession>A0A6J1J6K2</accession>
<protein>
    <submittedName>
        <fullName evidence="2">Uncharacterized protein LOC111481687</fullName>
    </submittedName>
</protein>
<dbReference type="PANTHER" id="PTHR37234">
    <property type="entry name" value="OS03G0319200 PROTEIN"/>
    <property type="match status" value="1"/>
</dbReference>
<dbReference type="RefSeq" id="XP_022983018.1">
    <property type="nucleotide sequence ID" value="XM_023127250.1"/>
</dbReference>
<keyword evidence="1" id="KW-1185">Reference proteome</keyword>
<dbReference type="GeneID" id="111481687"/>
<dbReference type="PANTHER" id="PTHR37234:SF1">
    <property type="entry name" value="OS03G0319200 PROTEIN"/>
    <property type="match status" value="1"/>
</dbReference>
<sequence length="348" mass="39517">MKRQNSFLSSSSQVEISSDDLLRRSLSRRRSKSFGCVSNLLHFLSNNNHSRRNKSITFVHNSNQEFLDNASSESKISRSPKPESAANLLISSSVSPQIAERSESEISTTKVERFLGARGPIVRLMGLESSKVEESVPEAAEKQRKVMEALEKCEQDLKALKEFIDALESTESFRMSSPVSEGKRIEFMAWEQLQDPSPVSVLEELSRPRHFVNRHACNNSRIFHQPSANPGRVQSQQRQQMMQRKKKQEGDHIFNISKFERTKIPEEVVGNLKNEKAAESPGCGREAMKDSVEGVCKDISWGLKMEVGRIGLALQHQIFGDLIEELVKDHTFTYTSLPFEACRRRLCF</sequence>
<dbReference type="AlphaFoldDB" id="A0A6J1J6K2"/>
<gene>
    <name evidence="2" type="primary">LOC111481687</name>
</gene>
<organism evidence="1 2">
    <name type="scientific">Cucurbita maxima</name>
    <name type="common">Pumpkin</name>
    <name type="synonym">Winter squash</name>
    <dbReference type="NCBI Taxonomy" id="3661"/>
    <lineage>
        <taxon>Eukaryota</taxon>
        <taxon>Viridiplantae</taxon>
        <taxon>Streptophyta</taxon>
        <taxon>Embryophyta</taxon>
        <taxon>Tracheophyta</taxon>
        <taxon>Spermatophyta</taxon>
        <taxon>Magnoliopsida</taxon>
        <taxon>eudicotyledons</taxon>
        <taxon>Gunneridae</taxon>
        <taxon>Pentapetalae</taxon>
        <taxon>rosids</taxon>
        <taxon>fabids</taxon>
        <taxon>Cucurbitales</taxon>
        <taxon>Cucurbitaceae</taxon>
        <taxon>Cucurbiteae</taxon>
        <taxon>Cucurbita</taxon>
    </lineage>
</organism>
<dbReference type="OrthoDB" id="1712058at2759"/>
<dbReference type="Proteomes" id="UP000504608">
    <property type="component" value="Unplaced"/>
</dbReference>